<keyword evidence="3 5" id="KW-1133">Transmembrane helix</keyword>
<dbReference type="InterPro" id="IPR019820">
    <property type="entry name" value="Sec-indep_translocase_CS"/>
</dbReference>
<reference evidence="7" key="2">
    <citation type="journal article" date="2016" name="Genome Announc.">
        <title>Draft Genome Sequences of Two Novel Amoeba-Resistant Intranuclear Bacteria, 'Candidatus Berkiella cookevillensis' and 'Candidatus Berkiella aquae'.</title>
        <authorList>
            <person name="Mehari Y.T."/>
            <person name="Arivett B.A."/>
            <person name="Farone A.L."/>
            <person name="Gunderson J.H."/>
            <person name="Farone M.B."/>
        </authorList>
    </citation>
    <scope>NUCLEOTIDE SEQUENCE</scope>
    <source>
        <strain evidence="7">HT99</strain>
    </source>
</reference>
<reference evidence="6" key="1">
    <citation type="submission" date="2015-09" db="EMBL/GenBank/DDBJ databases">
        <title>Draft Genome Sequences of Two Novel Amoeba-resistant Intranuclear Bacteria, Candidatus Berkiella cookevillensis and Candidatus Berkiella aquae.</title>
        <authorList>
            <person name="Mehari Y.T."/>
            <person name="Arivett B.A."/>
            <person name="Farone A.L."/>
            <person name="Gunderson J.H."/>
            <person name="Farone M.B."/>
        </authorList>
    </citation>
    <scope>NUCLEOTIDE SEQUENCE [LARGE SCALE GENOMIC DNA]</scope>
    <source>
        <strain evidence="6">HT99</strain>
    </source>
</reference>
<comment type="function">
    <text evidence="5">Part of the twin-arginine translocation (Tat) system that transports large folded proteins containing a characteristic twin-arginine motif in their signal peptide across membranes. Together with TatB, TatC is part of a receptor directly interacting with Tat signal peptides.</text>
</comment>
<dbReference type="GO" id="GO:0065002">
    <property type="term" value="P:intracellular protein transmembrane transport"/>
    <property type="evidence" value="ECO:0007669"/>
    <property type="project" value="TreeGrafter"/>
</dbReference>
<evidence type="ECO:0000313" key="7">
    <source>
        <dbReference type="EMBL" id="MCS5712646.1"/>
    </source>
</evidence>
<dbReference type="GO" id="GO:0043953">
    <property type="term" value="P:protein transport by the Tat complex"/>
    <property type="evidence" value="ECO:0007669"/>
    <property type="project" value="UniProtKB-UniRule"/>
</dbReference>
<feature type="transmembrane region" description="Helical" evidence="5">
    <location>
        <begin position="155"/>
        <end position="178"/>
    </location>
</feature>
<keyword evidence="2 5" id="KW-0812">Transmembrane</keyword>
<dbReference type="STRING" id="295108.HT99x_00568"/>
<keyword evidence="5" id="KW-0811">Translocation</keyword>
<evidence type="ECO:0000313" key="8">
    <source>
        <dbReference type="Proteomes" id="UP000051497"/>
    </source>
</evidence>
<keyword evidence="5" id="KW-0653">Protein transport</keyword>
<feature type="transmembrane region" description="Helical" evidence="5">
    <location>
        <begin position="190"/>
        <end position="208"/>
    </location>
</feature>
<keyword evidence="5" id="KW-1003">Cell membrane</keyword>
<organism evidence="6">
    <name type="scientific">Candidatus Berkiella aquae</name>
    <dbReference type="NCBI Taxonomy" id="295108"/>
    <lineage>
        <taxon>Bacteria</taxon>
        <taxon>Pseudomonadati</taxon>
        <taxon>Pseudomonadota</taxon>
        <taxon>Gammaproteobacteria</taxon>
        <taxon>Candidatus Berkiellales</taxon>
        <taxon>Candidatus Berkiellaceae</taxon>
        <taxon>Candidatus Berkiella</taxon>
    </lineage>
</organism>
<comment type="subunit">
    <text evidence="5">The Tat system comprises two distinct complexes: a TatABC complex, containing multiple copies of TatA, TatB and TatC subunits, and a separate TatA complex, containing only TatA subunits. Substrates initially bind to the TatABC complex, which probably triggers association of the separate TatA complex to form the active translocon.</text>
</comment>
<dbReference type="EMBL" id="LKAJ01000002">
    <property type="protein sequence ID" value="KRG22151.1"/>
    <property type="molecule type" value="Genomic_DNA"/>
</dbReference>
<comment type="caution">
    <text evidence="5">Lacks conserved residue(s) required for the propagation of feature annotation.</text>
</comment>
<evidence type="ECO:0000256" key="4">
    <source>
        <dbReference type="ARBA" id="ARBA00023136"/>
    </source>
</evidence>
<dbReference type="PANTHER" id="PTHR30371">
    <property type="entry name" value="SEC-INDEPENDENT PROTEIN TRANSLOCASE PROTEIN TATC"/>
    <property type="match status" value="1"/>
</dbReference>
<dbReference type="PATRIC" id="fig|1590043.3.peg.572"/>
<evidence type="ECO:0000256" key="1">
    <source>
        <dbReference type="ARBA" id="ARBA00004141"/>
    </source>
</evidence>
<name>A0A0Q9YZF8_9GAMM</name>
<comment type="subcellular location">
    <subcellularLocation>
        <location evidence="5">Cell membrane</location>
        <topology evidence="5">Multi-pass membrane protein</topology>
    </subcellularLocation>
    <subcellularLocation>
        <location evidence="1">Membrane</location>
        <topology evidence="1">Multi-pass membrane protein</topology>
    </subcellularLocation>
</comment>
<evidence type="ECO:0000313" key="6">
    <source>
        <dbReference type="EMBL" id="KRG22151.1"/>
    </source>
</evidence>
<sequence>MENLEKYLPHFIELRQRLIRCCLAYALVLTPLLIYCSNLYTLLAQPILKSLPSGGMLIATEVITPFTAPLKLAFFTALVLIIPFILYQIWRFVAPGLYPNEKRMVFPIVFMSAALFYIGMLFAHFLVLPMALGFFMQVAPEGVTVMTDMTHYMDFVLVLYFAFGASFQVPIVTFILIRTGITSVEGLKKHRPYIIVGAFVIGMLLTPPDVVSQILLAVPLLGLFEGGVLLAKCFPPKKTES</sequence>
<dbReference type="GO" id="GO:0009977">
    <property type="term" value="F:proton motive force dependent protein transmembrane transporter activity"/>
    <property type="evidence" value="ECO:0007669"/>
    <property type="project" value="TreeGrafter"/>
</dbReference>
<reference evidence="7" key="3">
    <citation type="submission" date="2021-06" db="EMBL/GenBank/DDBJ databases">
        <title>Genomic Description and Analysis of Intracellular Bacteria, Candidatus Berkiella cookevillensis and Candidatus Berkiella aquae.</title>
        <authorList>
            <person name="Kidane D.T."/>
            <person name="Mehari Y.T."/>
            <person name="Rice F.C."/>
            <person name="Arivett B.A."/>
            <person name="Farone A.L."/>
            <person name="Berk S.G."/>
            <person name="Farone M.B."/>
        </authorList>
    </citation>
    <scope>NUCLEOTIDE SEQUENCE</scope>
    <source>
        <strain evidence="7">HT99</strain>
    </source>
</reference>
<dbReference type="GO" id="GO:0033281">
    <property type="term" value="C:TAT protein transport complex"/>
    <property type="evidence" value="ECO:0007669"/>
    <property type="project" value="UniProtKB-UniRule"/>
</dbReference>
<keyword evidence="8" id="KW-1185">Reference proteome</keyword>
<keyword evidence="4 5" id="KW-0472">Membrane</keyword>
<evidence type="ECO:0000256" key="5">
    <source>
        <dbReference type="HAMAP-Rule" id="MF_00902"/>
    </source>
</evidence>
<dbReference type="EMBL" id="LKAJ02000001">
    <property type="protein sequence ID" value="MCS5712646.1"/>
    <property type="molecule type" value="Genomic_DNA"/>
</dbReference>
<dbReference type="InterPro" id="IPR002033">
    <property type="entry name" value="TatC"/>
</dbReference>
<dbReference type="Pfam" id="PF00902">
    <property type="entry name" value="TatC"/>
    <property type="match status" value="1"/>
</dbReference>
<accession>A0A0Q9YZF8</accession>
<comment type="caution">
    <text evidence="6">The sequence shown here is derived from an EMBL/GenBank/DDBJ whole genome shotgun (WGS) entry which is preliminary data.</text>
</comment>
<comment type="similarity">
    <text evidence="5">Belongs to the TatC family.</text>
</comment>
<dbReference type="HAMAP" id="MF_00902">
    <property type="entry name" value="TatC"/>
    <property type="match status" value="1"/>
</dbReference>
<gene>
    <name evidence="5 6" type="primary">tatC</name>
    <name evidence="6" type="ORF">HT99x_00568</name>
    <name evidence="7" type="ORF">HT99x_014500</name>
</gene>
<dbReference type="NCBIfam" id="TIGR00945">
    <property type="entry name" value="tatC"/>
    <property type="match status" value="1"/>
</dbReference>
<dbReference type="PROSITE" id="PS01218">
    <property type="entry name" value="TATC"/>
    <property type="match status" value="1"/>
</dbReference>
<dbReference type="AlphaFoldDB" id="A0A0Q9YZF8"/>
<evidence type="ECO:0000256" key="3">
    <source>
        <dbReference type="ARBA" id="ARBA00022989"/>
    </source>
</evidence>
<dbReference type="PANTHER" id="PTHR30371:SF0">
    <property type="entry name" value="SEC-INDEPENDENT PROTEIN TRANSLOCASE PROTEIN TATC, CHLOROPLASTIC-RELATED"/>
    <property type="match status" value="1"/>
</dbReference>
<proteinExistence type="inferred from homology"/>
<dbReference type="OrthoDB" id="9777044at2"/>
<dbReference type="RefSeq" id="WP_083482782.1">
    <property type="nucleotide sequence ID" value="NZ_LKAJ02000001.1"/>
</dbReference>
<protein>
    <recommendedName>
        <fullName evidence="5">Sec-independent protein translocase protein TatC</fullName>
    </recommendedName>
</protein>
<feature type="transmembrane region" description="Helical" evidence="5">
    <location>
        <begin position="21"/>
        <end position="43"/>
    </location>
</feature>
<feature type="transmembrane region" description="Helical" evidence="5">
    <location>
        <begin position="105"/>
        <end position="135"/>
    </location>
</feature>
<evidence type="ECO:0000256" key="2">
    <source>
        <dbReference type="ARBA" id="ARBA00022692"/>
    </source>
</evidence>
<feature type="transmembrane region" description="Helical" evidence="5">
    <location>
        <begin position="72"/>
        <end position="93"/>
    </location>
</feature>
<dbReference type="PRINTS" id="PR01840">
    <property type="entry name" value="TATCFAMILY"/>
</dbReference>
<keyword evidence="5" id="KW-0813">Transport</keyword>
<dbReference type="Proteomes" id="UP000051497">
    <property type="component" value="Unassembled WGS sequence"/>
</dbReference>